<dbReference type="InterPro" id="IPR014710">
    <property type="entry name" value="RmlC-like_jellyroll"/>
</dbReference>
<dbReference type="InterPro" id="IPR018490">
    <property type="entry name" value="cNMP-bd_dom_sf"/>
</dbReference>
<evidence type="ECO:0000313" key="2">
    <source>
        <dbReference type="EMBL" id="RDX01229.1"/>
    </source>
</evidence>
<dbReference type="SUPFAM" id="SSF51206">
    <property type="entry name" value="cAMP-binding domain-like"/>
    <property type="match status" value="1"/>
</dbReference>
<proteinExistence type="predicted"/>
<reference evidence="3" key="1">
    <citation type="submission" date="2015-04" db="EMBL/GenBank/DDBJ databases">
        <authorList>
            <person name="Schardt J."/>
            <person name="Mueller-Herbst S."/>
            <person name="Scherer S."/>
            <person name="Huptas C."/>
        </authorList>
    </citation>
    <scope>NUCLEOTIDE SEQUENCE [LARGE SCALE GENOMIC DNA]</scope>
    <source>
        <strain evidence="3">Kiel-L1</strain>
    </source>
</reference>
<comment type="caution">
    <text evidence="2">The sequence shown here is derived from an EMBL/GenBank/DDBJ whole genome shotgun (WGS) entry which is preliminary data.</text>
</comment>
<evidence type="ECO:0000256" key="1">
    <source>
        <dbReference type="ARBA" id="ARBA00023159"/>
    </source>
</evidence>
<protein>
    <recommendedName>
        <fullName evidence="4">Crp/Fnr family transcriptional regulator</fullName>
    </recommendedName>
</protein>
<dbReference type="Gene3D" id="2.60.120.10">
    <property type="entry name" value="Jelly Rolls"/>
    <property type="match status" value="1"/>
</dbReference>
<dbReference type="RefSeq" id="WP_115753481.1">
    <property type="nucleotide sequence ID" value="NZ_LARY01000002.1"/>
</dbReference>
<sequence>MFYKTSEFQEWRSIFWKATCYETGQICYKSKEASKDQVLLIRRGTLLVQVLNQKRKKVNTEILVEGELLNIEALLDDSSDLKILPFIQYQVMALTPVTIYEVEKEFLLSHLYVEPRKYHHLFEGSIMQLLYLSFSNFLSLEPPLLKVAWALFRIISKVGEVADHDAELIFIPSFVTQMFIAQLSNSGIARSNEAIKELSEMGIVVNWKPKCRLIHLGQLTQYLKQEISG</sequence>
<dbReference type="AlphaFoldDB" id="A0A3D8TS38"/>
<organism evidence="2 3">
    <name type="scientific">Listeria kieliensis</name>
    <dbReference type="NCBI Taxonomy" id="1621700"/>
    <lineage>
        <taxon>Bacteria</taxon>
        <taxon>Bacillati</taxon>
        <taxon>Bacillota</taxon>
        <taxon>Bacilli</taxon>
        <taxon>Bacillales</taxon>
        <taxon>Listeriaceae</taxon>
        <taxon>Listeria</taxon>
    </lineage>
</organism>
<evidence type="ECO:0008006" key="4">
    <source>
        <dbReference type="Google" id="ProtNLM"/>
    </source>
</evidence>
<gene>
    <name evidence="2" type="ORF">UR08_09855</name>
</gene>
<name>A0A3D8TS38_9LIST</name>
<keyword evidence="3" id="KW-1185">Reference proteome</keyword>
<accession>A0A3D8TS38</accession>
<dbReference type="Proteomes" id="UP000257055">
    <property type="component" value="Unassembled WGS sequence"/>
</dbReference>
<evidence type="ECO:0000313" key="3">
    <source>
        <dbReference type="Proteomes" id="UP000257055"/>
    </source>
</evidence>
<dbReference type="EMBL" id="LARY01000002">
    <property type="protein sequence ID" value="RDX01229.1"/>
    <property type="molecule type" value="Genomic_DNA"/>
</dbReference>
<keyword evidence="1" id="KW-0010">Activator</keyword>